<dbReference type="Gene3D" id="3.30.420.40">
    <property type="match status" value="1"/>
</dbReference>
<gene>
    <name evidence="2" type="ORF">TheveDRAFT_0831</name>
</gene>
<name>H0URN1_9BACT</name>
<dbReference type="HOGENOM" id="CLU_064886_0_0_0"/>
<dbReference type="NCBIfam" id="TIGR03725">
    <property type="entry name" value="T6A_YeaZ"/>
    <property type="match status" value="1"/>
</dbReference>
<dbReference type="AlphaFoldDB" id="H0URN1"/>
<dbReference type="Proteomes" id="UP000005730">
    <property type="component" value="Chromosome"/>
</dbReference>
<dbReference type="EMBL" id="CM001377">
    <property type="protein sequence ID" value="EHM09970.1"/>
    <property type="molecule type" value="Genomic_DNA"/>
</dbReference>
<protein>
    <submittedName>
        <fullName evidence="2">Universal bacterial protein YeaZ</fullName>
    </submittedName>
</protein>
<evidence type="ECO:0000313" key="2">
    <source>
        <dbReference type="EMBL" id="EHM09970.1"/>
    </source>
</evidence>
<evidence type="ECO:0000313" key="3">
    <source>
        <dbReference type="Proteomes" id="UP000005730"/>
    </source>
</evidence>
<dbReference type="InterPro" id="IPR000905">
    <property type="entry name" value="Gcp-like_dom"/>
</dbReference>
<dbReference type="STRING" id="926567.TheveDRAFT_0831"/>
<dbReference type="RefSeq" id="WP_006583464.1">
    <property type="nucleotide sequence ID" value="NZ_CM001377.1"/>
</dbReference>
<dbReference type="GO" id="GO:0002949">
    <property type="term" value="P:tRNA threonylcarbamoyladenosine modification"/>
    <property type="evidence" value="ECO:0007669"/>
    <property type="project" value="InterPro"/>
</dbReference>
<dbReference type="SUPFAM" id="SSF53067">
    <property type="entry name" value="Actin-like ATPase domain"/>
    <property type="match status" value="1"/>
</dbReference>
<feature type="domain" description="Gcp-like" evidence="1">
    <location>
        <begin position="38"/>
        <end position="134"/>
    </location>
</feature>
<organism evidence="2 3">
    <name type="scientific">Thermanaerovibrio velox DSM 12556</name>
    <dbReference type="NCBI Taxonomy" id="926567"/>
    <lineage>
        <taxon>Bacteria</taxon>
        <taxon>Thermotogati</taxon>
        <taxon>Synergistota</taxon>
        <taxon>Synergistia</taxon>
        <taxon>Synergistales</taxon>
        <taxon>Synergistaceae</taxon>
        <taxon>Thermanaerovibrio</taxon>
    </lineage>
</organism>
<keyword evidence="3" id="KW-1185">Reference proteome</keyword>
<accession>H0URN1</accession>
<dbReference type="InterPro" id="IPR022496">
    <property type="entry name" value="T6A_TsaB"/>
</dbReference>
<dbReference type="Pfam" id="PF00814">
    <property type="entry name" value="TsaD"/>
    <property type="match status" value="1"/>
</dbReference>
<evidence type="ECO:0000259" key="1">
    <source>
        <dbReference type="Pfam" id="PF00814"/>
    </source>
</evidence>
<proteinExistence type="predicted"/>
<reference evidence="2 3" key="1">
    <citation type="submission" date="2011-10" db="EMBL/GenBank/DDBJ databases">
        <title>The Noncontiguous Finished genome of Thermanaerovibrio velox DSM 12556.</title>
        <authorList>
            <consortium name="US DOE Joint Genome Institute (JGI-PGF)"/>
            <person name="Lucas S."/>
            <person name="Copeland A."/>
            <person name="Lapidus A."/>
            <person name="Glavina del Rio T."/>
            <person name="Dalin E."/>
            <person name="Tice H."/>
            <person name="Bruce D."/>
            <person name="Goodwin L."/>
            <person name="Pitluck S."/>
            <person name="Peters L."/>
            <person name="Mikhailova N."/>
            <person name="Teshima H."/>
            <person name="Kyrpides N."/>
            <person name="Mavromatis K."/>
            <person name="Ivanova N."/>
            <person name="Markowitz V."/>
            <person name="Cheng J.-F."/>
            <person name="Hugenholtz P."/>
            <person name="Woyke T."/>
            <person name="Wu D."/>
            <person name="Spring S."/>
            <person name="Brambilla E.-M."/>
            <person name="Klenk H.-P."/>
            <person name="Eisen J.A."/>
        </authorList>
    </citation>
    <scope>NUCLEOTIDE SEQUENCE [LARGE SCALE GENOMIC DNA]</scope>
    <source>
        <strain evidence="2 3">DSM 12556</strain>
    </source>
</reference>
<dbReference type="InterPro" id="IPR043129">
    <property type="entry name" value="ATPase_NBD"/>
</dbReference>
<dbReference type="eggNOG" id="COG1214">
    <property type="taxonomic scope" value="Bacteria"/>
</dbReference>
<sequence>MADLGRVLWIDTSCGYTTVGMTEGRRVVGEVRLDLGRSQSTHLPGMVEGLFRSLEVPMQSLDSIGVVVGPGAYTGLRVGVCYAQGLAEAIGVDMLPVPTLDALAQERTWGHSGPFISFLRAKKGLLYVAAYDDLSCGPFWGPVICEPSYLLKEVTARGIRLAKGPYCEEIELMHQVGLSVMDVPSPSIRGMVGFVESCSPSGVSPADVRLMYLREPDFGPTPCKHP</sequence>